<gene>
    <name evidence="1" type="ORF">rCG_23716</name>
</gene>
<dbReference type="Proteomes" id="UP000234681">
    <property type="component" value="Chromosome 9"/>
</dbReference>
<organism evidence="1 2">
    <name type="scientific">Rattus norvegicus</name>
    <name type="common">Rat</name>
    <dbReference type="NCBI Taxonomy" id="10116"/>
    <lineage>
        <taxon>Eukaryota</taxon>
        <taxon>Metazoa</taxon>
        <taxon>Chordata</taxon>
        <taxon>Craniata</taxon>
        <taxon>Vertebrata</taxon>
        <taxon>Euteleostomi</taxon>
        <taxon>Mammalia</taxon>
        <taxon>Eutheria</taxon>
        <taxon>Euarchontoglires</taxon>
        <taxon>Glires</taxon>
        <taxon>Rodentia</taxon>
        <taxon>Myomorpha</taxon>
        <taxon>Muroidea</taxon>
        <taxon>Muridae</taxon>
        <taxon>Murinae</taxon>
        <taxon>Rattus</taxon>
    </lineage>
</organism>
<dbReference type="EMBL" id="CH474004">
    <property type="protein sequence ID" value="EDL75333.1"/>
    <property type="molecule type" value="Genomic_DNA"/>
</dbReference>
<sequence length="13" mass="1200">MTATPPPGSPSTG</sequence>
<reference evidence="2" key="1">
    <citation type="submission" date="2005-09" db="EMBL/GenBank/DDBJ databases">
        <authorList>
            <person name="Mural R.J."/>
            <person name="Li P.W."/>
            <person name="Adams M.D."/>
            <person name="Amanatides P.G."/>
            <person name="Baden-Tillson H."/>
            <person name="Barnstead M."/>
            <person name="Chin S.H."/>
            <person name="Dew I."/>
            <person name="Evans C.A."/>
            <person name="Ferriera S."/>
            <person name="Flanigan M."/>
            <person name="Fosler C."/>
            <person name="Glodek A."/>
            <person name="Gu Z."/>
            <person name="Holt R.A."/>
            <person name="Jennings D."/>
            <person name="Kraft C.L."/>
            <person name="Lu F."/>
            <person name="Nguyen T."/>
            <person name="Nusskern D.R."/>
            <person name="Pfannkoch C.M."/>
            <person name="Sitter C."/>
            <person name="Sutton G.G."/>
            <person name="Venter J.C."/>
            <person name="Wang Z."/>
            <person name="Woodage T."/>
            <person name="Zheng X.H."/>
            <person name="Zhong F."/>
        </authorList>
    </citation>
    <scope>NUCLEOTIDE SEQUENCE [LARGE SCALE GENOMIC DNA]</scope>
    <source>
        <strain>BN</strain>
        <strain evidence="2">Sprague-Dawley</strain>
    </source>
</reference>
<evidence type="ECO:0000313" key="1">
    <source>
        <dbReference type="EMBL" id="EDL75333.1"/>
    </source>
</evidence>
<accession>A6JVS5</accession>
<evidence type="ECO:0000313" key="2">
    <source>
        <dbReference type="Proteomes" id="UP000234681"/>
    </source>
</evidence>
<name>A6JVS5_RAT</name>
<protein>
    <submittedName>
        <fullName evidence="1">RCG23716</fullName>
    </submittedName>
</protein>
<proteinExistence type="predicted"/>